<keyword evidence="4" id="KW-0963">Cytoplasm</keyword>
<dbReference type="Proteomes" id="UP000005336">
    <property type="component" value="Unassembled WGS sequence"/>
</dbReference>
<accession>G4CRY5</accession>
<evidence type="ECO:0000256" key="3">
    <source>
        <dbReference type="ARBA" id="ARBA00019418"/>
    </source>
</evidence>
<dbReference type="InterPro" id="IPR050531">
    <property type="entry name" value="SdhE_FAD_assembly_factor"/>
</dbReference>
<dbReference type="PANTHER" id="PTHR39585">
    <property type="entry name" value="FAD ASSEMBLY FACTOR SDHE"/>
    <property type="match status" value="1"/>
</dbReference>
<comment type="subcellular location">
    <subcellularLocation>
        <location evidence="1">Cytoplasm</location>
    </subcellularLocation>
</comment>
<dbReference type="SUPFAM" id="SSF109910">
    <property type="entry name" value="YgfY-like"/>
    <property type="match status" value="1"/>
</dbReference>
<gene>
    <name evidence="6" type="ORF">HMPREF9370_1845</name>
</gene>
<reference evidence="6 7" key="1">
    <citation type="submission" date="2011-06" db="EMBL/GenBank/DDBJ databases">
        <authorList>
            <person name="Muzny D."/>
            <person name="Qin X."/>
            <person name="Deng J."/>
            <person name="Jiang H."/>
            <person name="Liu Y."/>
            <person name="Qu J."/>
            <person name="Song X.-Z."/>
            <person name="Zhang L."/>
            <person name="Thornton R."/>
            <person name="Coyle M."/>
            <person name="Francisco L."/>
            <person name="Jackson L."/>
            <person name="Javaid M."/>
            <person name="Korchina V."/>
            <person name="Kovar C."/>
            <person name="Mata R."/>
            <person name="Mathew T."/>
            <person name="Ngo R."/>
            <person name="Nguyen L."/>
            <person name="Nguyen N."/>
            <person name="Okwuonu G."/>
            <person name="Ongeri F."/>
            <person name="Pham C."/>
            <person name="Simmons D."/>
            <person name="Wilczek-Boney K."/>
            <person name="Hale W."/>
            <person name="Jakkamsetti A."/>
            <person name="Pham P."/>
            <person name="Ruth R."/>
            <person name="San Lucas F."/>
            <person name="Warren J."/>
            <person name="Zhang J."/>
            <person name="Zhao Z."/>
            <person name="Zhou C."/>
            <person name="Zhu D."/>
            <person name="Lee S."/>
            <person name="Bess C."/>
            <person name="Blankenburg K."/>
            <person name="Forbes L."/>
            <person name="Fu Q."/>
            <person name="Gubbala S."/>
            <person name="Hirani K."/>
            <person name="Jayaseelan J.C."/>
            <person name="Lara F."/>
            <person name="Munidasa M."/>
            <person name="Palculict T."/>
            <person name="Patil S."/>
            <person name="Pu L.-L."/>
            <person name="Saada N."/>
            <person name="Tang L."/>
            <person name="Weissenberger G."/>
            <person name="Zhu Y."/>
            <person name="Hemphill L."/>
            <person name="Shang Y."/>
            <person name="Youmans B."/>
            <person name="Ayvaz T."/>
            <person name="Ross M."/>
            <person name="Santibanez J."/>
            <person name="Aqrawi P."/>
            <person name="Gross S."/>
            <person name="Joshi V."/>
            <person name="Fowler G."/>
            <person name="Nazareth L."/>
            <person name="Reid J."/>
            <person name="Worley K."/>
            <person name="Petrosino J."/>
            <person name="Highlander S."/>
            <person name="Gibbs R."/>
        </authorList>
    </citation>
    <scope>NUCLEOTIDE SEQUENCE [LARGE SCALE GENOMIC DNA]</scope>
    <source>
        <strain evidence="6 7">9715</strain>
    </source>
</reference>
<dbReference type="HOGENOM" id="CLU_103054_2_3_4"/>
<dbReference type="GO" id="GO:0005737">
    <property type="term" value="C:cytoplasm"/>
    <property type="evidence" value="ECO:0007669"/>
    <property type="project" value="UniProtKB-SubCell"/>
</dbReference>
<dbReference type="STRING" id="1030841.HMPREF9370_1845"/>
<dbReference type="RefSeq" id="WP_009116986.1">
    <property type="nucleotide sequence ID" value="NZ_JH165159.1"/>
</dbReference>
<dbReference type="PATRIC" id="fig|1030841.3.peg.1835"/>
<dbReference type="EMBL" id="AGAZ01000063">
    <property type="protein sequence ID" value="EGZ44899.1"/>
    <property type="molecule type" value="Genomic_DNA"/>
</dbReference>
<organism evidence="6 7">
    <name type="scientific">Neisseria wadsworthii 9715</name>
    <dbReference type="NCBI Taxonomy" id="1030841"/>
    <lineage>
        <taxon>Bacteria</taxon>
        <taxon>Pseudomonadati</taxon>
        <taxon>Pseudomonadota</taxon>
        <taxon>Betaproteobacteria</taxon>
        <taxon>Neisseriales</taxon>
        <taxon>Neisseriaceae</taxon>
        <taxon>Neisseria</taxon>
    </lineage>
</organism>
<dbReference type="Gene3D" id="1.10.150.250">
    <property type="entry name" value="Flavinator of succinate dehydrogenase"/>
    <property type="match status" value="1"/>
</dbReference>
<comment type="caution">
    <text evidence="6">The sequence shown here is derived from an EMBL/GenBank/DDBJ whole genome shotgun (WGS) entry which is preliminary data.</text>
</comment>
<evidence type="ECO:0000256" key="5">
    <source>
        <dbReference type="ARBA" id="ARBA00023186"/>
    </source>
</evidence>
<name>G4CRY5_9NEIS</name>
<evidence type="ECO:0000256" key="4">
    <source>
        <dbReference type="ARBA" id="ARBA00022490"/>
    </source>
</evidence>
<dbReference type="OrthoDB" id="9180899at2"/>
<sequence>MVTFDESAKRRIRFLTRRGLLELDILLGRFMETEFQHLSDEELVIFVEILDLPDQEFLALVNQKEQTDRDDFKLILEKIRNA</sequence>
<proteinExistence type="inferred from homology"/>
<keyword evidence="5" id="KW-0143">Chaperone</keyword>
<dbReference type="AlphaFoldDB" id="G4CRY5"/>
<dbReference type="Pfam" id="PF03937">
    <property type="entry name" value="Sdh5"/>
    <property type="match status" value="1"/>
</dbReference>
<comment type="similarity">
    <text evidence="2">Belongs to the SdhE FAD assembly factor family.</text>
</comment>
<dbReference type="InterPro" id="IPR005631">
    <property type="entry name" value="SDH"/>
</dbReference>
<dbReference type="InterPro" id="IPR036714">
    <property type="entry name" value="SDH_sf"/>
</dbReference>
<dbReference type="PANTHER" id="PTHR39585:SF1">
    <property type="entry name" value="FAD ASSEMBLY FACTOR SDHE"/>
    <property type="match status" value="1"/>
</dbReference>
<keyword evidence="7" id="KW-1185">Reference proteome</keyword>
<evidence type="ECO:0000313" key="7">
    <source>
        <dbReference type="Proteomes" id="UP000005336"/>
    </source>
</evidence>
<evidence type="ECO:0000256" key="2">
    <source>
        <dbReference type="ARBA" id="ARBA00008571"/>
    </source>
</evidence>
<evidence type="ECO:0000313" key="6">
    <source>
        <dbReference type="EMBL" id="EGZ44899.1"/>
    </source>
</evidence>
<evidence type="ECO:0000256" key="1">
    <source>
        <dbReference type="ARBA" id="ARBA00004496"/>
    </source>
</evidence>
<protein>
    <recommendedName>
        <fullName evidence="3">FAD assembly factor SdhE</fullName>
    </recommendedName>
</protein>